<proteinExistence type="predicted"/>
<accession>A0ACC1MXX8</accession>
<gene>
    <name evidence="1" type="ORF">NUW58_g9302</name>
</gene>
<name>A0ACC1MXX8_9PEZI</name>
<evidence type="ECO:0000313" key="2">
    <source>
        <dbReference type="Proteomes" id="UP001143856"/>
    </source>
</evidence>
<comment type="caution">
    <text evidence="1">The sequence shown here is derived from an EMBL/GenBank/DDBJ whole genome shotgun (WGS) entry which is preliminary data.</text>
</comment>
<organism evidence="1 2">
    <name type="scientific">Xylaria curta</name>
    <dbReference type="NCBI Taxonomy" id="42375"/>
    <lineage>
        <taxon>Eukaryota</taxon>
        <taxon>Fungi</taxon>
        <taxon>Dikarya</taxon>
        <taxon>Ascomycota</taxon>
        <taxon>Pezizomycotina</taxon>
        <taxon>Sordariomycetes</taxon>
        <taxon>Xylariomycetidae</taxon>
        <taxon>Xylariales</taxon>
        <taxon>Xylariaceae</taxon>
        <taxon>Xylaria</taxon>
    </lineage>
</organism>
<dbReference type="Proteomes" id="UP001143856">
    <property type="component" value="Unassembled WGS sequence"/>
</dbReference>
<protein>
    <submittedName>
        <fullName evidence="1">Uncharacterized protein</fullName>
    </submittedName>
</protein>
<evidence type="ECO:0000313" key="1">
    <source>
        <dbReference type="EMBL" id="KAJ2971862.1"/>
    </source>
</evidence>
<keyword evidence="2" id="KW-1185">Reference proteome</keyword>
<reference evidence="1" key="1">
    <citation type="submission" date="2022-10" db="EMBL/GenBank/DDBJ databases">
        <title>Genome Sequence of Xylaria curta.</title>
        <authorList>
            <person name="Buettner E."/>
        </authorList>
    </citation>
    <scope>NUCLEOTIDE SEQUENCE</scope>
    <source>
        <strain evidence="1">Babe10</strain>
    </source>
</reference>
<sequence length="239" mass="26014">MSASESEAHAHLLYESLDQYTKERKKGKRPSVILTALIVLFLSSAGGIALAVVLMVQVAEAGATSLSRDLVLFAASMSILYIGLHIRGARKDYKRIDPGPPQLYGHYLHASALLVSRVGIIIWITAFIATTVMIARALIPSEGFLGKVPYLNLMLCIGAIPSFFIISVTIERNRTPFATAAISDASFLTCRVSEFADDIATDSSVSRQSSLQRKQSKTTSILTVQTGEIFRYKLKSTAE</sequence>
<dbReference type="EMBL" id="JAPDGR010003282">
    <property type="protein sequence ID" value="KAJ2971862.1"/>
    <property type="molecule type" value="Genomic_DNA"/>
</dbReference>